<proteinExistence type="predicted"/>
<dbReference type="Proteomes" id="UP001165143">
    <property type="component" value="Unassembled WGS sequence"/>
</dbReference>
<dbReference type="EMBL" id="BSRX01000045">
    <property type="protein sequence ID" value="GLW57918.1"/>
    <property type="molecule type" value="Genomic_DNA"/>
</dbReference>
<evidence type="ECO:0000256" key="1">
    <source>
        <dbReference type="SAM" id="SignalP"/>
    </source>
</evidence>
<gene>
    <name evidence="2" type="ORF">Kpho01_59290</name>
</gene>
<dbReference type="OrthoDB" id="3869471at2"/>
<protein>
    <recommendedName>
        <fullName evidence="4">Tat pathway signal sequence domain protein</fullName>
    </recommendedName>
</protein>
<evidence type="ECO:0000313" key="3">
    <source>
        <dbReference type="Proteomes" id="UP001165143"/>
    </source>
</evidence>
<evidence type="ECO:0008006" key="4">
    <source>
        <dbReference type="Google" id="ProtNLM"/>
    </source>
</evidence>
<reference evidence="2" key="1">
    <citation type="submission" date="2023-02" db="EMBL/GenBank/DDBJ databases">
        <title>Kitasatospora phosalacinea NBRC 14362.</title>
        <authorList>
            <person name="Ichikawa N."/>
            <person name="Sato H."/>
            <person name="Tonouchi N."/>
        </authorList>
    </citation>
    <scope>NUCLEOTIDE SEQUENCE</scope>
    <source>
        <strain evidence="2">NBRC 14362</strain>
    </source>
</reference>
<dbReference type="RefSeq" id="WP_033257304.1">
    <property type="nucleotide sequence ID" value="NZ_BSRX01000045.1"/>
</dbReference>
<feature type="chain" id="PRO_5040943219" description="Tat pathway signal sequence domain protein" evidence="1">
    <location>
        <begin position="29"/>
        <end position="220"/>
    </location>
</feature>
<dbReference type="AlphaFoldDB" id="A0A9W6PN95"/>
<comment type="caution">
    <text evidence="2">The sequence shown here is derived from an EMBL/GenBank/DDBJ whole genome shotgun (WGS) entry which is preliminary data.</text>
</comment>
<sequence>MRNRTFAGVAALATAGALLALPAVPAAAAGTTPVLTIAGTSTPVGVGDSLSAGLVSGTLATMYNPGTTTGVKCTTSTIGGSVSSNPLATGSATASGPVGTLTFSGCTSNVVGVTGVNSLTMSNLPYTLSISDSAGFPVTLSGSIQAVVNLKTLAGNALCTYSSTGGALNGNATNSPAQITMANQAFTKLTGPSICFAGISFSAAYGPVTDTTLGGTVFVN</sequence>
<organism evidence="2 3">
    <name type="scientific">Kitasatospora phosalacinea</name>
    <dbReference type="NCBI Taxonomy" id="2065"/>
    <lineage>
        <taxon>Bacteria</taxon>
        <taxon>Bacillati</taxon>
        <taxon>Actinomycetota</taxon>
        <taxon>Actinomycetes</taxon>
        <taxon>Kitasatosporales</taxon>
        <taxon>Streptomycetaceae</taxon>
        <taxon>Kitasatospora</taxon>
    </lineage>
</organism>
<keyword evidence="1" id="KW-0732">Signal</keyword>
<feature type="signal peptide" evidence="1">
    <location>
        <begin position="1"/>
        <end position="28"/>
    </location>
</feature>
<accession>A0A9W6PN95</accession>
<name>A0A9W6PN95_9ACTN</name>
<evidence type="ECO:0000313" key="2">
    <source>
        <dbReference type="EMBL" id="GLW57918.1"/>
    </source>
</evidence>